<evidence type="ECO:0000313" key="3">
    <source>
        <dbReference type="Proteomes" id="UP001208690"/>
    </source>
</evidence>
<dbReference type="EMBL" id="JALIEB010000019">
    <property type="protein sequence ID" value="MCV3273750.1"/>
    <property type="molecule type" value="Genomic_DNA"/>
</dbReference>
<protein>
    <submittedName>
        <fullName evidence="2">Nuclear transport factor 2 family protein</fullName>
    </submittedName>
</protein>
<feature type="domain" description="SnoaL-like" evidence="1">
    <location>
        <begin position="12"/>
        <end position="114"/>
    </location>
</feature>
<organism evidence="2 3">
    <name type="scientific">Roseobacter sinensis</name>
    <dbReference type="NCBI Taxonomy" id="2931391"/>
    <lineage>
        <taxon>Bacteria</taxon>
        <taxon>Pseudomonadati</taxon>
        <taxon>Pseudomonadota</taxon>
        <taxon>Alphaproteobacteria</taxon>
        <taxon>Rhodobacterales</taxon>
        <taxon>Roseobacteraceae</taxon>
        <taxon>Roseobacter</taxon>
    </lineage>
</organism>
<reference evidence="2 3" key="1">
    <citation type="submission" date="2022-04" db="EMBL/GenBank/DDBJ databases">
        <title>Roseobacter sp. WL0113 is a bacterium isolated from neritic sediment.</title>
        <authorList>
            <person name="Wang L."/>
            <person name="He W."/>
            <person name="Zhang D.-F."/>
        </authorList>
    </citation>
    <scope>NUCLEOTIDE SEQUENCE [LARGE SCALE GENOMIC DNA]</scope>
    <source>
        <strain evidence="2 3">WL0113</strain>
    </source>
</reference>
<accession>A0ABT3BJJ8</accession>
<gene>
    <name evidence="2" type="ORF">MUB52_20140</name>
</gene>
<dbReference type="Pfam" id="PF12680">
    <property type="entry name" value="SnoaL_2"/>
    <property type="match status" value="1"/>
</dbReference>
<dbReference type="Proteomes" id="UP001208690">
    <property type="component" value="Unassembled WGS sequence"/>
</dbReference>
<dbReference type="InterPro" id="IPR032710">
    <property type="entry name" value="NTF2-like_dom_sf"/>
</dbReference>
<name>A0ABT3BJJ8_9RHOB</name>
<evidence type="ECO:0000259" key="1">
    <source>
        <dbReference type="Pfam" id="PF12680"/>
    </source>
</evidence>
<sequence>MQADHANIDIIASIDTTDITANAELFHPDVVWHVFNPEAPELAGSYRGIDGIADFFHKVRAYGDGSFTIQPRAAWAVGDELVVVQSRNRLAQGDAEISFDVVVVWRITNGKVSEVWDIPAVQTAKAERATTEVSRD</sequence>
<proteinExistence type="predicted"/>
<evidence type="ECO:0000313" key="2">
    <source>
        <dbReference type="EMBL" id="MCV3273750.1"/>
    </source>
</evidence>
<dbReference type="Gene3D" id="3.10.450.50">
    <property type="match status" value="1"/>
</dbReference>
<dbReference type="RefSeq" id="WP_263845954.1">
    <property type="nucleotide sequence ID" value="NZ_JALIEB010000019.1"/>
</dbReference>
<dbReference type="InterPro" id="IPR037401">
    <property type="entry name" value="SnoaL-like"/>
</dbReference>
<keyword evidence="3" id="KW-1185">Reference proteome</keyword>
<comment type="caution">
    <text evidence="2">The sequence shown here is derived from an EMBL/GenBank/DDBJ whole genome shotgun (WGS) entry which is preliminary data.</text>
</comment>
<dbReference type="SUPFAM" id="SSF54427">
    <property type="entry name" value="NTF2-like"/>
    <property type="match status" value="1"/>
</dbReference>